<dbReference type="PANTHER" id="PTHR18867">
    <property type="entry name" value="RAD50"/>
    <property type="match status" value="1"/>
</dbReference>
<evidence type="ECO:0000256" key="6">
    <source>
        <dbReference type="ARBA" id="ARBA00022723"/>
    </source>
</evidence>
<feature type="non-terminal residue" evidence="12">
    <location>
        <position position="342"/>
    </location>
</feature>
<dbReference type="OrthoDB" id="18797at2759"/>
<keyword evidence="7" id="KW-0862">Zinc</keyword>
<gene>
    <name evidence="12" type="ORF">FKW44_021662</name>
</gene>
<evidence type="ECO:0000256" key="1">
    <source>
        <dbReference type="ARBA" id="ARBA00001947"/>
    </source>
</evidence>
<evidence type="ECO:0000256" key="5">
    <source>
        <dbReference type="ARBA" id="ARBA00022454"/>
    </source>
</evidence>
<dbReference type="GO" id="GO:0007004">
    <property type="term" value="P:telomere maintenance via telomerase"/>
    <property type="evidence" value="ECO:0007669"/>
    <property type="project" value="TreeGrafter"/>
</dbReference>
<comment type="cofactor">
    <cofactor evidence="1">
        <name>Zn(2+)</name>
        <dbReference type="ChEBI" id="CHEBI:29105"/>
    </cofactor>
</comment>
<proteinExistence type="inferred from homology"/>
<keyword evidence="5" id="KW-0158">Chromosome</keyword>
<dbReference type="GO" id="GO:0000794">
    <property type="term" value="C:condensed nuclear chromosome"/>
    <property type="evidence" value="ECO:0007669"/>
    <property type="project" value="TreeGrafter"/>
</dbReference>
<dbReference type="Proteomes" id="UP000595437">
    <property type="component" value="Chromosome 16"/>
</dbReference>
<evidence type="ECO:0000256" key="3">
    <source>
        <dbReference type="ARBA" id="ARBA00004286"/>
    </source>
</evidence>
<evidence type="ECO:0000256" key="2">
    <source>
        <dbReference type="ARBA" id="ARBA00004123"/>
    </source>
</evidence>
<dbReference type="EMBL" id="CP045905">
    <property type="protein sequence ID" value="QQP36530.1"/>
    <property type="molecule type" value="Genomic_DNA"/>
</dbReference>
<organism evidence="12 13">
    <name type="scientific">Caligus rogercresseyi</name>
    <name type="common">Sea louse</name>
    <dbReference type="NCBI Taxonomy" id="217165"/>
    <lineage>
        <taxon>Eukaryota</taxon>
        <taxon>Metazoa</taxon>
        <taxon>Ecdysozoa</taxon>
        <taxon>Arthropoda</taxon>
        <taxon>Crustacea</taxon>
        <taxon>Multicrustacea</taxon>
        <taxon>Hexanauplia</taxon>
        <taxon>Copepoda</taxon>
        <taxon>Siphonostomatoida</taxon>
        <taxon>Caligidae</taxon>
        <taxon>Caligus</taxon>
    </lineage>
</organism>
<dbReference type="GO" id="GO:0000722">
    <property type="term" value="P:telomere maintenance via recombination"/>
    <property type="evidence" value="ECO:0007669"/>
    <property type="project" value="TreeGrafter"/>
</dbReference>
<dbReference type="GO" id="GO:0006302">
    <property type="term" value="P:double-strand break repair"/>
    <property type="evidence" value="ECO:0007669"/>
    <property type="project" value="InterPro"/>
</dbReference>
<reference evidence="13" key="1">
    <citation type="submission" date="2021-01" db="EMBL/GenBank/DDBJ databases">
        <title>Caligus Genome Assembly.</title>
        <authorList>
            <person name="Gallardo-Escarate C."/>
        </authorList>
    </citation>
    <scope>NUCLEOTIDE SEQUENCE [LARGE SCALE GENOMIC DNA]</scope>
</reference>
<keyword evidence="6" id="KW-0479">Metal-binding</keyword>
<keyword evidence="13" id="KW-1185">Reference proteome</keyword>
<keyword evidence="8" id="KW-0539">Nucleus</keyword>
<dbReference type="InterPro" id="IPR027417">
    <property type="entry name" value="P-loop_NTPase"/>
</dbReference>
<dbReference type="GO" id="GO:0070192">
    <property type="term" value="P:chromosome organization involved in meiotic cell cycle"/>
    <property type="evidence" value="ECO:0007669"/>
    <property type="project" value="TreeGrafter"/>
</dbReference>
<accession>A0A7T8GRP2</accession>
<dbReference type="GO" id="GO:0043047">
    <property type="term" value="F:single-stranded telomeric DNA binding"/>
    <property type="evidence" value="ECO:0007669"/>
    <property type="project" value="TreeGrafter"/>
</dbReference>
<dbReference type="GO" id="GO:0051880">
    <property type="term" value="F:G-quadruplex DNA binding"/>
    <property type="evidence" value="ECO:0007669"/>
    <property type="project" value="TreeGrafter"/>
</dbReference>
<evidence type="ECO:0000259" key="11">
    <source>
        <dbReference type="Pfam" id="PF13476"/>
    </source>
</evidence>
<dbReference type="Pfam" id="PF13476">
    <property type="entry name" value="AAA_23"/>
    <property type="match status" value="1"/>
</dbReference>
<dbReference type="GO" id="GO:0030870">
    <property type="term" value="C:Mre11 complex"/>
    <property type="evidence" value="ECO:0007669"/>
    <property type="project" value="TreeGrafter"/>
</dbReference>
<evidence type="ECO:0000256" key="4">
    <source>
        <dbReference type="ARBA" id="ARBA00009439"/>
    </source>
</evidence>
<evidence type="ECO:0000256" key="7">
    <source>
        <dbReference type="ARBA" id="ARBA00022833"/>
    </source>
</evidence>
<dbReference type="Gene3D" id="3.40.50.300">
    <property type="entry name" value="P-loop containing nucleotide triphosphate hydrolases"/>
    <property type="match status" value="1"/>
</dbReference>
<comment type="subcellular location">
    <subcellularLocation>
        <location evidence="3">Chromosome</location>
    </subcellularLocation>
    <subcellularLocation>
        <location evidence="2">Nucleus</location>
    </subcellularLocation>
</comment>
<sequence>MSQIEKLQIQGIRSFGPRDEDKSRIDFMSNEESSPLTLILGQNGCGKTTIIECLRYITTGDHPPGSHSGRSFRVQVIGHVKLQFKGLDGRLYIIGRTIEATAKTKSITIKTLDAVLTRRGLPGEPNSSISGKCTDVNAQMSIHLGVSKAILNYVLFCHQEESNWPLDEGSKVKDKFDEIFASAKYKDCLKKIKDVRSKQLETQRIEASELKYLAEDKELVQEKRSEKARKESSLECLEKDLAEIEERMKPLEDELRDIQKEISSAEKSLEHCQSEAEHLEKTLDFIVDAGSSNEEVERMKDELEEECESKRVEIQELQKNLDSIEKDIASQDFELKKVLALI</sequence>
<evidence type="ECO:0000256" key="8">
    <source>
        <dbReference type="ARBA" id="ARBA00023242"/>
    </source>
</evidence>
<keyword evidence="10" id="KW-0175">Coiled coil</keyword>
<protein>
    <recommendedName>
        <fullName evidence="11">Rad50/SbcC-type AAA domain-containing protein</fullName>
    </recommendedName>
</protein>
<name>A0A7T8GRP2_CALRO</name>
<evidence type="ECO:0000313" key="13">
    <source>
        <dbReference type="Proteomes" id="UP000595437"/>
    </source>
</evidence>
<evidence type="ECO:0000256" key="10">
    <source>
        <dbReference type="SAM" id="Coils"/>
    </source>
</evidence>
<dbReference type="PANTHER" id="PTHR18867:SF12">
    <property type="entry name" value="DNA REPAIR PROTEIN RAD50"/>
    <property type="match status" value="1"/>
</dbReference>
<feature type="coiled-coil region" evidence="10">
    <location>
        <begin position="220"/>
        <end position="334"/>
    </location>
</feature>
<evidence type="ECO:0000256" key="9">
    <source>
        <dbReference type="ARBA" id="ARBA00049360"/>
    </source>
</evidence>
<dbReference type="GO" id="GO:0003691">
    <property type="term" value="F:double-stranded telomeric DNA binding"/>
    <property type="evidence" value="ECO:0007669"/>
    <property type="project" value="TreeGrafter"/>
</dbReference>
<dbReference type="AlphaFoldDB" id="A0A7T8GRP2"/>
<dbReference type="SUPFAM" id="SSF52540">
    <property type="entry name" value="P-loop containing nucleoside triphosphate hydrolases"/>
    <property type="match status" value="1"/>
</dbReference>
<evidence type="ECO:0000313" key="12">
    <source>
        <dbReference type="EMBL" id="QQP36530.1"/>
    </source>
</evidence>
<dbReference type="GO" id="GO:0046872">
    <property type="term" value="F:metal ion binding"/>
    <property type="evidence" value="ECO:0007669"/>
    <property type="project" value="UniProtKB-KW"/>
</dbReference>
<dbReference type="GO" id="GO:0016887">
    <property type="term" value="F:ATP hydrolysis activity"/>
    <property type="evidence" value="ECO:0007669"/>
    <property type="project" value="InterPro"/>
</dbReference>
<dbReference type="InterPro" id="IPR038729">
    <property type="entry name" value="Rad50/SbcC_AAA"/>
</dbReference>
<feature type="domain" description="Rad50/SbcC-type AAA" evidence="11">
    <location>
        <begin position="6"/>
        <end position="262"/>
    </location>
</feature>
<comment type="catalytic activity">
    <reaction evidence="9">
        <text>ATP + H2O = ADP + phosphate + H(+)</text>
        <dbReference type="Rhea" id="RHEA:13065"/>
        <dbReference type="ChEBI" id="CHEBI:15377"/>
        <dbReference type="ChEBI" id="CHEBI:15378"/>
        <dbReference type="ChEBI" id="CHEBI:30616"/>
        <dbReference type="ChEBI" id="CHEBI:43474"/>
        <dbReference type="ChEBI" id="CHEBI:456216"/>
    </reaction>
</comment>
<comment type="similarity">
    <text evidence="4">Belongs to the SMC family. RAD50 subfamily.</text>
</comment>